<name>A0A917EGX3_9STRE</name>
<dbReference type="RefSeq" id="WP_068990551.1">
    <property type="nucleotide sequence ID" value="NZ_BMJN01000027.1"/>
</dbReference>
<evidence type="ECO:0000256" key="3">
    <source>
        <dbReference type="ARBA" id="ARBA00022475"/>
    </source>
</evidence>
<feature type="domain" description="ABC transmembrane type-1" evidence="8">
    <location>
        <begin position="73"/>
        <end position="258"/>
    </location>
</feature>
<dbReference type="GO" id="GO:0005886">
    <property type="term" value="C:plasma membrane"/>
    <property type="evidence" value="ECO:0007669"/>
    <property type="project" value="UniProtKB-SubCell"/>
</dbReference>
<evidence type="ECO:0000256" key="4">
    <source>
        <dbReference type="ARBA" id="ARBA00022692"/>
    </source>
</evidence>
<dbReference type="Gene3D" id="1.10.3720.10">
    <property type="entry name" value="MetI-like"/>
    <property type="match status" value="1"/>
</dbReference>
<evidence type="ECO:0000256" key="6">
    <source>
        <dbReference type="ARBA" id="ARBA00023136"/>
    </source>
</evidence>
<dbReference type="OrthoDB" id="9797472at2"/>
<comment type="subcellular location">
    <subcellularLocation>
        <location evidence="1 7">Cell membrane</location>
        <topology evidence="1 7">Multi-pass membrane protein</topology>
    </subcellularLocation>
</comment>
<evidence type="ECO:0000313" key="9">
    <source>
        <dbReference type="EMBL" id="GGE34744.1"/>
    </source>
</evidence>
<feature type="transmembrane region" description="Helical" evidence="7">
    <location>
        <begin position="12"/>
        <end position="30"/>
    </location>
</feature>
<dbReference type="InterPro" id="IPR050366">
    <property type="entry name" value="BP-dependent_transpt_permease"/>
</dbReference>
<keyword evidence="2 7" id="KW-0813">Transport</keyword>
<keyword evidence="5 7" id="KW-1133">Transmembrane helix</keyword>
<dbReference type="Proteomes" id="UP000660801">
    <property type="component" value="Unassembled WGS sequence"/>
</dbReference>
<reference evidence="9" key="2">
    <citation type="submission" date="2020-09" db="EMBL/GenBank/DDBJ databases">
        <authorList>
            <person name="Sun Q."/>
            <person name="Zhou Y."/>
        </authorList>
    </citation>
    <scope>NUCLEOTIDE SEQUENCE</scope>
    <source>
        <strain evidence="9">CGMCC 1.15533</strain>
    </source>
</reference>
<dbReference type="InterPro" id="IPR000515">
    <property type="entry name" value="MetI-like"/>
</dbReference>
<dbReference type="AlphaFoldDB" id="A0A917EGX3"/>
<evidence type="ECO:0000256" key="2">
    <source>
        <dbReference type="ARBA" id="ARBA00022448"/>
    </source>
</evidence>
<feature type="transmembrane region" description="Helical" evidence="7">
    <location>
        <begin position="134"/>
        <end position="150"/>
    </location>
</feature>
<reference evidence="9" key="1">
    <citation type="journal article" date="2014" name="Int. J. Syst. Evol. Microbiol.">
        <title>Complete genome sequence of Corynebacterium casei LMG S-19264T (=DSM 44701T), isolated from a smear-ripened cheese.</title>
        <authorList>
            <consortium name="US DOE Joint Genome Institute (JGI-PGF)"/>
            <person name="Walter F."/>
            <person name="Albersmeier A."/>
            <person name="Kalinowski J."/>
            <person name="Ruckert C."/>
        </authorList>
    </citation>
    <scope>NUCLEOTIDE SEQUENCE</scope>
    <source>
        <strain evidence="9">CGMCC 1.15533</strain>
    </source>
</reference>
<feature type="transmembrane region" description="Helical" evidence="7">
    <location>
        <begin position="236"/>
        <end position="255"/>
    </location>
</feature>
<dbReference type="SUPFAM" id="SSF161098">
    <property type="entry name" value="MetI-like"/>
    <property type="match status" value="1"/>
</dbReference>
<accession>A0A917EGX3</accession>
<evidence type="ECO:0000256" key="7">
    <source>
        <dbReference type="RuleBase" id="RU363032"/>
    </source>
</evidence>
<organism evidence="9 10">
    <name type="scientific">Streptococcus himalayensis</name>
    <dbReference type="NCBI Taxonomy" id="1888195"/>
    <lineage>
        <taxon>Bacteria</taxon>
        <taxon>Bacillati</taxon>
        <taxon>Bacillota</taxon>
        <taxon>Bacilli</taxon>
        <taxon>Lactobacillales</taxon>
        <taxon>Streptococcaceae</taxon>
        <taxon>Streptococcus</taxon>
    </lineage>
</organism>
<dbReference type="EMBL" id="BMJN01000027">
    <property type="protein sequence ID" value="GGE34744.1"/>
    <property type="molecule type" value="Genomic_DNA"/>
</dbReference>
<keyword evidence="4 7" id="KW-0812">Transmembrane</keyword>
<dbReference type="GO" id="GO:0055085">
    <property type="term" value="P:transmembrane transport"/>
    <property type="evidence" value="ECO:0007669"/>
    <property type="project" value="InterPro"/>
</dbReference>
<evidence type="ECO:0000313" key="10">
    <source>
        <dbReference type="Proteomes" id="UP000660801"/>
    </source>
</evidence>
<proteinExistence type="inferred from homology"/>
<dbReference type="CDD" id="cd06261">
    <property type="entry name" value="TM_PBP2"/>
    <property type="match status" value="1"/>
</dbReference>
<comment type="caution">
    <text evidence="9">The sequence shown here is derived from an EMBL/GenBank/DDBJ whole genome shotgun (WGS) entry which is preliminary data.</text>
</comment>
<sequence length="265" mass="29265">MSQARHQRLKFLVLITIAFLAILCIAPLVFGENITKVDLTRAFQAPNAQEWFGTDALGRSVFQRTLSGGIQTVLPAILILMIVVTIGSFIGISSGLLGGRIDKAILLLITAFQAFPSIIFVIMLVGILGVGLEQTILAICITTWAKYAYLTRSMTLQLKKEPYIQSAVMYGNGFFQTMTHYYLPSLFPQILTTMMFDVSTVIMEIAGLSFIGLGAQVPSPEWGAMINDGRTYIQEAPWIVFFPCLMIILTVLLFARLGEILKQTV</sequence>
<dbReference type="PANTHER" id="PTHR43386:SF1">
    <property type="entry name" value="D,D-DIPEPTIDE TRANSPORT SYSTEM PERMEASE PROTEIN DDPC-RELATED"/>
    <property type="match status" value="1"/>
</dbReference>
<dbReference type="PANTHER" id="PTHR43386">
    <property type="entry name" value="OLIGOPEPTIDE TRANSPORT SYSTEM PERMEASE PROTEIN APPC"/>
    <property type="match status" value="1"/>
</dbReference>
<keyword evidence="10" id="KW-1185">Reference proteome</keyword>
<gene>
    <name evidence="9" type="ORF">GCM10011510_15140</name>
</gene>
<evidence type="ECO:0000256" key="5">
    <source>
        <dbReference type="ARBA" id="ARBA00022989"/>
    </source>
</evidence>
<feature type="transmembrane region" description="Helical" evidence="7">
    <location>
        <begin position="104"/>
        <end position="128"/>
    </location>
</feature>
<keyword evidence="3" id="KW-1003">Cell membrane</keyword>
<keyword evidence="6 7" id="KW-0472">Membrane</keyword>
<evidence type="ECO:0000259" key="8">
    <source>
        <dbReference type="PROSITE" id="PS50928"/>
    </source>
</evidence>
<feature type="transmembrane region" description="Helical" evidence="7">
    <location>
        <begin position="73"/>
        <end position="92"/>
    </location>
</feature>
<dbReference type="PROSITE" id="PS50928">
    <property type="entry name" value="ABC_TM1"/>
    <property type="match status" value="1"/>
</dbReference>
<protein>
    <submittedName>
        <fullName evidence="9">Peptide ABC transporter permease</fullName>
    </submittedName>
</protein>
<feature type="transmembrane region" description="Helical" evidence="7">
    <location>
        <begin position="194"/>
        <end position="216"/>
    </location>
</feature>
<dbReference type="Pfam" id="PF00528">
    <property type="entry name" value="BPD_transp_1"/>
    <property type="match status" value="1"/>
</dbReference>
<evidence type="ECO:0000256" key="1">
    <source>
        <dbReference type="ARBA" id="ARBA00004651"/>
    </source>
</evidence>
<dbReference type="InterPro" id="IPR035906">
    <property type="entry name" value="MetI-like_sf"/>
</dbReference>
<comment type="similarity">
    <text evidence="7">Belongs to the binding-protein-dependent transport system permease family.</text>
</comment>